<keyword evidence="2" id="KW-1133">Transmembrane helix</keyword>
<evidence type="ECO:0000256" key="1">
    <source>
        <dbReference type="ARBA" id="ARBA00004141"/>
    </source>
</evidence>
<dbReference type="PANTHER" id="PTHR33222">
    <property type="match status" value="1"/>
</dbReference>
<evidence type="ECO:0000256" key="2">
    <source>
        <dbReference type="SAM" id="Phobius"/>
    </source>
</evidence>
<dbReference type="Pfam" id="PF14159">
    <property type="entry name" value="CAAD"/>
    <property type="match status" value="1"/>
</dbReference>
<dbReference type="GO" id="GO:0009535">
    <property type="term" value="C:chloroplast thylakoid membrane"/>
    <property type="evidence" value="ECO:0007669"/>
    <property type="project" value="TreeGrafter"/>
</dbReference>
<dbReference type="InterPro" id="IPR025564">
    <property type="entry name" value="CAAD_dom"/>
</dbReference>
<proteinExistence type="evidence at transcript level"/>
<dbReference type="PANTHER" id="PTHR33222:SF3">
    <property type="entry name" value="PROTEIN CURVATURE THYLAKOID 1C, CHLOROPLASTIC"/>
    <property type="match status" value="1"/>
</dbReference>
<accession>A9NQ63</accession>
<sequence>MACTSASTSVLPKLSAHGLLGNAGGLGSRSSPHVVSLPALTRRLDQPCVSSTSSTRLGKRRGRVIAMATGETSTDPVKPLTDALKPVQEAWEKTDDKLAVGGLGFAAVIVLWASTGLIAAIDKLPLIPSAFEFVGILFSGWFIYRNLLFKPDREELWTKIQNAISEITGQ</sequence>
<feature type="domain" description="Cyanobacterial aminoacyl-tRNA synthetase CAAD" evidence="3">
    <location>
        <begin position="87"/>
        <end position="169"/>
    </location>
</feature>
<feature type="transmembrane region" description="Helical" evidence="2">
    <location>
        <begin position="126"/>
        <end position="144"/>
    </location>
</feature>
<dbReference type="AlphaFoldDB" id="A9NQ63"/>
<keyword evidence="2" id="KW-0812">Transmembrane</keyword>
<protein>
    <recommendedName>
        <fullName evidence="3">Cyanobacterial aminoacyl-tRNA synthetase CAAD domain-containing protein</fullName>
    </recommendedName>
</protein>
<reference evidence="4" key="1">
    <citation type="journal article" date="2008" name="BMC Genomics">
        <title>A conifer genomics resource of 200,000 spruce (Picea spp.) ESTs and 6,464 high-quality, sequence-finished full-length cDNAs for Sitka spruce (Picea sitchensis).</title>
        <authorList>
            <person name="Ralph S.G."/>
            <person name="Chun H.J."/>
            <person name="Kolosova N."/>
            <person name="Cooper D."/>
            <person name="Oddy C."/>
            <person name="Ritland C.E."/>
            <person name="Kirkpatrick R."/>
            <person name="Moore R."/>
            <person name="Barber S."/>
            <person name="Holt R.A."/>
            <person name="Jones S.J."/>
            <person name="Marra M.A."/>
            <person name="Douglas C.J."/>
            <person name="Ritland K."/>
            <person name="Bohlmann J."/>
        </authorList>
    </citation>
    <scope>NUCLEOTIDE SEQUENCE</scope>
    <source>
        <tissue evidence="4">Green portion of the leader tissue</tissue>
    </source>
</reference>
<keyword evidence="2" id="KW-0472">Membrane</keyword>
<evidence type="ECO:0000259" key="3">
    <source>
        <dbReference type="Pfam" id="PF14159"/>
    </source>
</evidence>
<dbReference type="InterPro" id="IPR033344">
    <property type="entry name" value="CURT1"/>
</dbReference>
<feature type="transmembrane region" description="Helical" evidence="2">
    <location>
        <begin position="98"/>
        <end position="120"/>
    </location>
</feature>
<comment type="subcellular location">
    <subcellularLocation>
        <location evidence="1">Membrane</location>
        <topology evidence="1">Multi-pass membrane protein</topology>
    </subcellularLocation>
</comment>
<organism evidence="4">
    <name type="scientific">Picea sitchensis</name>
    <name type="common">Sitka spruce</name>
    <name type="synonym">Pinus sitchensis</name>
    <dbReference type="NCBI Taxonomy" id="3332"/>
    <lineage>
        <taxon>Eukaryota</taxon>
        <taxon>Viridiplantae</taxon>
        <taxon>Streptophyta</taxon>
        <taxon>Embryophyta</taxon>
        <taxon>Tracheophyta</taxon>
        <taxon>Spermatophyta</taxon>
        <taxon>Pinopsida</taxon>
        <taxon>Pinidae</taxon>
        <taxon>Conifers I</taxon>
        <taxon>Pinales</taxon>
        <taxon>Pinaceae</taxon>
        <taxon>Picea</taxon>
    </lineage>
</organism>
<evidence type="ECO:0000313" key="4">
    <source>
        <dbReference type="EMBL" id="ABK22774.1"/>
    </source>
</evidence>
<dbReference type="EMBL" id="EF083427">
    <property type="protein sequence ID" value="ABK22774.1"/>
    <property type="molecule type" value="mRNA"/>
</dbReference>
<name>A9NQ63_PICSI</name>